<dbReference type="AlphaFoldDB" id="A0A2P2PUQ8"/>
<protein>
    <submittedName>
        <fullName evidence="1">Uncharacterized protein</fullName>
    </submittedName>
</protein>
<proteinExistence type="predicted"/>
<dbReference type="EMBL" id="GGEC01077974">
    <property type="protein sequence ID" value="MBX58458.1"/>
    <property type="molecule type" value="Transcribed_RNA"/>
</dbReference>
<name>A0A2P2PUQ8_RHIMU</name>
<evidence type="ECO:0000313" key="1">
    <source>
        <dbReference type="EMBL" id="MBX58458.1"/>
    </source>
</evidence>
<accession>A0A2P2PUQ8</accession>
<sequence length="28" mass="3435">MYDLTHRNLNIRELSYMGVLKAWVIREL</sequence>
<reference evidence="1" key="1">
    <citation type="submission" date="2018-02" db="EMBL/GenBank/DDBJ databases">
        <title>Rhizophora mucronata_Transcriptome.</title>
        <authorList>
            <person name="Meera S.P."/>
            <person name="Sreeshan A."/>
            <person name="Augustine A."/>
        </authorList>
    </citation>
    <scope>NUCLEOTIDE SEQUENCE</scope>
    <source>
        <tissue evidence="1">Leaf</tissue>
    </source>
</reference>
<organism evidence="1">
    <name type="scientific">Rhizophora mucronata</name>
    <name type="common">Asiatic mangrove</name>
    <dbReference type="NCBI Taxonomy" id="61149"/>
    <lineage>
        <taxon>Eukaryota</taxon>
        <taxon>Viridiplantae</taxon>
        <taxon>Streptophyta</taxon>
        <taxon>Embryophyta</taxon>
        <taxon>Tracheophyta</taxon>
        <taxon>Spermatophyta</taxon>
        <taxon>Magnoliopsida</taxon>
        <taxon>eudicotyledons</taxon>
        <taxon>Gunneridae</taxon>
        <taxon>Pentapetalae</taxon>
        <taxon>rosids</taxon>
        <taxon>fabids</taxon>
        <taxon>Malpighiales</taxon>
        <taxon>Rhizophoraceae</taxon>
        <taxon>Rhizophora</taxon>
    </lineage>
</organism>